<evidence type="ECO:0000313" key="2">
    <source>
        <dbReference type="EMBL" id="MBU9712726.1"/>
    </source>
</evidence>
<sequence>MQFSLDFPTNIIELITTSLTWGFLIYGIYYYYQKQNRKPKIWKACVAMLVGLFAFSLDFAILGTIIKIPILPIGVWLLLWYAKGKPGAWDKYRSFAWLGFIGNFIFVVAAIVSVLFHNLIYPKSDLETYISTMEEHAMLVAIHPSAEEVTFDSDSFKQHFSSFKEEPFDSIEWYNDINFNMEPADREEIFPYVLTGTSSKWGSGLPTIIYVERDGKGLIVDSSERQRYFRGEESFLKGGGK</sequence>
<gene>
    <name evidence="2" type="ORF">KS419_13325</name>
</gene>
<dbReference type="Proteomes" id="UP000784880">
    <property type="component" value="Unassembled WGS sequence"/>
</dbReference>
<keyword evidence="1" id="KW-0812">Transmembrane</keyword>
<keyword evidence="3" id="KW-1185">Reference proteome</keyword>
<feature type="transmembrane region" description="Helical" evidence="1">
    <location>
        <begin position="95"/>
        <end position="116"/>
    </location>
</feature>
<dbReference type="RefSeq" id="WP_217066901.1">
    <property type="nucleotide sequence ID" value="NZ_JAHQCS010000107.1"/>
</dbReference>
<keyword evidence="1" id="KW-0472">Membrane</keyword>
<reference evidence="2 3" key="1">
    <citation type="submission" date="2021-06" db="EMBL/GenBank/DDBJ databases">
        <title>Bacillus sp. RD4P76, an endophyte from a halophyte.</title>
        <authorList>
            <person name="Sun J.-Q."/>
        </authorList>
    </citation>
    <scope>NUCLEOTIDE SEQUENCE [LARGE SCALE GENOMIC DNA]</scope>
    <source>
        <strain evidence="2 3">CGMCC 1.15917</strain>
    </source>
</reference>
<dbReference type="EMBL" id="JAHQCS010000107">
    <property type="protein sequence ID" value="MBU9712726.1"/>
    <property type="molecule type" value="Genomic_DNA"/>
</dbReference>
<keyword evidence="1" id="KW-1133">Transmembrane helix</keyword>
<name>A0ABS6JGB0_9BACI</name>
<feature type="transmembrane region" description="Helical" evidence="1">
    <location>
        <begin position="44"/>
        <end position="75"/>
    </location>
</feature>
<evidence type="ECO:0000313" key="3">
    <source>
        <dbReference type="Proteomes" id="UP000784880"/>
    </source>
</evidence>
<evidence type="ECO:0000256" key="1">
    <source>
        <dbReference type="SAM" id="Phobius"/>
    </source>
</evidence>
<proteinExistence type="predicted"/>
<comment type="caution">
    <text evidence="2">The sequence shown here is derived from an EMBL/GenBank/DDBJ whole genome shotgun (WGS) entry which is preliminary data.</text>
</comment>
<feature type="transmembrane region" description="Helical" evidence="1">
    <location>
        <begin position="12"/>
        <end position="32"/>
    </location>
</feature>
<organism evidence="2 3">
    <name type="scientific">Evansella tamaricis</name>
    <dbReference type="NCBI Taxonomy" id="2069301"/>
    <lineage>
        <taxon>Bacteria</taxon>
        <taxon>Bacillati</taxon>
        <taxon>Bacillota</taxon>
        <taxon>Bacilli</taxon>
        <taxon>Bacillales</taxon>
        <taxon>Bacillaceae</taxon>
        <taxon>Evansella</taxon>
    </lineage>
</organism>
<protein>
    <submittedName>
        <fullName evidence="2">Uncharacterized protein</fullName>
    </submittedName>
</protein>
<accession>A0ABS6JGB0</accession>